<accession>A0ABU7VLF2</accession>
<comment type="pathway">
    <text evidence="1">Ketone degradation; acetoin degradation.</text>
</comment>
<evidence type="ECO:0000256" key="4">
    <source>
        <dbReference type="ARBA" id="ARBA00022627"/>
    </source>
</evidence>
<comment type="similarity">
    <text evidence="2">Belongs to the histone deacetylase family.</text>
</comment>
<keyword evidence="7" id="KW-1185">Reference proteome</keyword>
<sequence length="399" mass="44666">MSGSASFVYHDQAMNYRFHDQHPFHPLRLQLTLDLLSAASALEPSRIIPSRPATDEELLSVHQPAYVEAVKALSRRRPEAEWIKRAEEYGLADEDTPYFAGMHEAAAYVAGGTVTAVEAVMSGRAAHALHLGGGLHHALSAKAAGFCVYNDAAVAIAYARRRYGARVLYVDTDVHHGDGVQWSFYSEPEVCTYSIHETGKYLFPGTGSVSERGEHLGYGACMNIPLQPYTEDASWLECFEVSIRRLTDYFKPDLIVSLHGCDAHALDPLSHMHCSLAIYNQMPAILHELAHTYCEGRWVAVGGGGYDMWRVVPRAWSLLWLEMSHHPLKRELAPERESSHGISLPQSWIDKWQDHSPVPLPSRWLDDLTRWEAMPRRAEITAKNRESLAVALQDYPAKA</sequence>
<evidence type="ECO:0000313" key="6">
    <source>
        <dbReference type="EMBL" id="MEF2964582.1"/>
    </source>
</evidence>
<dbReference type="PRINTS" id="PR01270">
    <property type="entry name" value="HDASUPER"/>
</dbReference>
<organism evidence="6 7">
    <name type="scientific">Paenibacillus haidiansis</name>
    <dbReference type="NCBI Taxonomy" id="1574488"/>
    <lineage>
        <taxon>Bacteria</taxon>
        <taxon>Bacillati</taxon>
        <taxon>Bacillota</taxon>
        <taxon>Bacilli</taxon>
        <taxon>Bacillales</taxon>
        <taxon>Paenibacillaceae</taxon>
        <taxon>Paenibacillus</taxon>
    </lineage>
</organism>
<name>A0ABU7VLF2_9BACL</name>
<dbReference type="PRINTS" id="PR01272">
    <property type="entry name" value="ACUCPROTEIN"/>
</dbReference>
<protein>
    <recommendedName>
        <fullName evidence="3">Acetoin utilization protein AcuC</fullName>
    </recommendedName>
</protein>
<dbReference type="SUPFAM" id="SSF52768">
    <property type="entry name" value="Arginase/deacetylase"/>
    <property type="match status" value="1"/>
</dbReference>
<dbReference type="InterPro" id="IPR003085">
    <property type="entry name" value="AcuC"/>
</dbReference>
<dbReference type="InterPro" id="IPR037138">
    <property type="entry name" value="His_deacetylse_dom_sf"/>
</dbReference>
<evidence type="ECO:0000256" key="1">
    <source>
        <dbReference type="ARBA" id="ARBA00005101"/>
    </source>
</evidence>
<dbReference type="CDD" id="cd09994">
    <property type="entry name" value="HDAC_AcuC_like"/>
    <property type="match status" value="1"/>
</dbReference>
<dbReference type="PANTHER" id="PTHR10625">
    <property type="entry name" value="HISTONE DEACETYLASE HDAC1-RELATED"/>
    <property type="match status" value="1"/>
</dbReference>
<evidence type="ECO:0000256" key="2">
    <source>
        <dbReference type="ARBA" id="ARBA00005947"/>
    </source>
</evidence>
<gene>
    <name evidence="6" type="ORF">V3851_01960</name>
</gene>
<dbReference type="Proteomes" id="UP001306950">
    <property type="component" value="Unassembled WGS sequence"/>
</dbReference>
<dbReference type="PANTHER" id="PTHR10625:SF10">
    <property type="entry name" value="HISTONE DEACETYLASE HDAC1"/>
    <property type="match status" value="1"/>
</dbReference>
<dbReference type="Gene3D" id="3.40.800.20">
    <property type="entry name" value="Histone deacetylase domain"/>
    <property type="match status" value="1"/>
</dbReference>
<dbReference type="RefSeq" id="WP_331844803.1">
    <property type="nucleotide sequence ID" value="NZ_JAZHPZ010000001.1"/>
</dbReference>
<keyword evidence="4" id="KW-0006">Acetoin catabolism</keyword>
<evidence type="ECO:0000256" key="3">
    <source>
        <dbReference type="ARBA" id="ARBA00020218"/>
    </source>
</evidence>
<comment type="caution">
    <text evidence="6">The sequence shown here is derived from an EMBL/GenBank/DDBJ whole genome shotgun (WGS) entry which is preliminary data.</text>
</comment>
<feature type="domain" description="Histone deacetylase" evidence="5">
    <location>
        <begin position="22"/>
        <end position="320"/>
    </location>
</feature>
<dbReference type="InterPro" id="IPR000286">
    <property type="entry name" value="HDACs"/>
</dbReference>
<dbReference type="InterPro" id="IPR023696">
    <property type="entry name" value="Ureohydrolase_dom_sf"/>
</dbReference>
<reference evidence="6 7" key="1">
    <citation type="submission" date="2024-02" db="EMBL/GenBank/DDBJ databases">
        <title>A nitrogen-fixing paenibacillus bacterium.</title>
        <authorList>
            <person name="Zhang W.L."/>
            <person name="Chen S.F."/>
        </authorList>
    </citation>
    <scope>NUCLEOTIDE SEQUENCE [LARGE SCALE GENOMIC DNA]</scope>
    <source>
        <strain evidence="6 7">M1</strain>
    </source>
</reference>
<dbReference type="InterPro" id="IPR023801">
    <property type="entry name" value="His_deacetylse_dom"/>
</dbReference>
<dbReference type="EMBL" id="JAZHPZ010000001">
    <property type="protein sequence ID" value="MEF2964582.1"/>
    <property type="molecule type" value="Genomic_DNA"/>
</dbReference>
<dbReference type="Pfam" id="PF00850">
    <property type="entry name" value="Hist_deacetyl"/>
    <property type="match status" value="1"/>
</dbReference>
<evidence type="ECO:0000259" key="5">
    <source>
        <dbReference type="Pfam" id="PF00850"/>
    </source>
</evidence>
<evidence type="ECO:0000313" key="7">
    <source>
        <dbReference type="Proteomes" id="UP001306950"/>
    </source>
</evidence>
<proteinExistence type="inferred from homology"/>